<dbReference type="EMBL" id="LAZR01002201">
    <property type="protein sequence ID" value="KKN33137.1"/>
    <property type="molecule type" value="Genomic_DNA"/>
</dbReference>
<reference evidence="4" key="1">
    <citation type="journal article" date="2015" name="Nature">
        <title>Complex archaea that bridge the gap between prokaryotes and eukaryotes.</title>
        <authorList>
            <person name="Spang A."/>
            <person name="Saw J.H."/>
            <person name="Jorgensen S.L."/>
            <person name="Zaremba-Niedzwiedzka K."/>
            <person name="Martijn J."/>
            <person name="Lind A.E."/>
            <person name="van Eijk R."/>
            <person name="Schleper C."/>
            <person name="Guy L."/>
            <person name="Ettema T.J."/>
        </authorList>
    </citation>
    <scope>NUCLEOTIDE SEQUENCE</scope>
</reference>
<dbReference type="InterPro" id="IPR001611">
    <property type="entry name" value="Leu-rich_rpt"/>
</dbReference>
<dbReference type="PROSITE" id="PS51450">
    <property type="entry name" value="LRR"/>
    <property type="match status" value="2"/>
</dbReference>
<dbReference type="SMART" id="SM00369">
    <property type="entry name" value="LRR_TYP"/>
    <property type="match status" value="5"/>
</dbReference>
<dbReference type="SUPFAM" id="SSF52058">
    <property type="entry name" value="L domain-like"/>
    <property type="match status" value="1"/>
</dbReference>
<evidence type="ECO:0000313" key="4">
    <source>
        <dbReference type="EMBL" id="KKN33137.1"/>
    </source>
</evidence>
<dbReference type="Pfam" id="PF23598">
    <property type="entry name" value="LRR_14"/>
    <property type="match status" value="1"/>
</dbReference>
<keyword evidence="1" id="KW-0433">Leucine-rich repeat</keyword>
<accession>A0A0F9Q7Z2</accession>
<feature type="domain" description="Disease resistance R13L4/SHOC-2-like LRR" evidence="3">
    <location>
        <begin position="502"/>
        <end position="610"/>
    </location>
</feature>
<dbReference type="InterPro" id="IPR003591">
    <property type="entry name" value="Leu-rich_rpt_typical-subtyp"/>
</dbReference>
<dbReference type="Pfam" id="PF13855">
    <property type="entry name" value="LRR_8"/>
    <property type="match status" value="1"/>
</dbReference>
<evidence type="ECO:0000259" key="3">
    <source>
        <dbReference type="Pfam" id="PF23598"/>
    </source>
</evidence>
<sequence length="628" mass="73763">MLEFKVNDYLSLWNNGYRTEIYVKGEKFIQCKFLLINVPIDQITSFDDIKSIDEVAENLDHSLEGSKIQKYRIDNATEFWAHCSNLQVWAEYDYDTRLLHRNLSFSLLKRLTEVGDTKAEKVFKEEIANRMMEGSVNVALYLLEEKYLDYLTKEEKETVFLGLNDKLKEQIENILKREEVLYRIGLIISKELTKLVEKVGEQRISPDFMKNIKKKLKAGNVEVCISLLVSIYWDLYNKKEINHSFYKDHEKSKESMGKILGNDNVFRRTSLLVLKELAGLGDEIAKKISIKEFENELKRKNKPLKEFLLQERVSQYLWNPRPYHQIPRDLEYYNYLDRNTMLNLLLEKNDAEAILELDKIIDEQWNDFKSKLYYDESEEYSESYRRSYLVLKPTDSGLEELNFSFVIRERRVTELILNSEESFRLIGFPDPILKLTALRSLDLSSSNIGKIPENIFNLKELRELRLKSCNIKHLPESFCELRNLEKLNLKTNGIKTLPLLFGNLKELKSLDLSHNGLTYVPNEILDLKCIENLNLYGNRLENLPKSIGQLTTLKYLNLARNNLINLPDGFGDLSSLTSINISFNPLKNAPKNILKLKELSYVTLDFTQKKIRLEIKKYKKRDVYFIIK</sequence>
<dbReference type="InterPro" id="IPR050715">
    <property type="entry name" value="LRR-SigEffector_domain"/>
</dbReference>
<organism evidence="4">
    <name type="scientific">marine sediment metagenome</name>
    <dbReference type="NCBI Taxonomy" id="412755"/>
    <lineage>
        <taxon>unclassified sequences</taxon>
        <taxon>metagenomes</taxon>
        <taxon>ecological metagenomes</taxon>
    </lineage>
</organism>
<dbReference type="Gene3D" id="3.80.10.10">
    <property type="entry name" value="Ribonuclease Inhibitor"/>
    <property type="match status" value="1"/>
</dbReference>
<dbReference type="SMART" id="SM00364">
    <property type="entry name" value="LRR_BAC"/>
    <property type="match status" value="4"/>
</dbReference>
<evidence type="ECO:0000256" key="1">
    <source>
        <dbReference type="ARBA" id="ARBA00022614"/>
    </source>
</evidence>
<dbReference type="AlphaFoldDB" id="A0A0F9Q7Z2"/>
<keyword evidence="2" id="KW-0677">Repeat</keyword>
<comment type="caution">
    <text evidence="4">The sequence shown here is derived from an EMBL/GenBank/DDBJ whole genome shotgun (WGS) entry which is preliminary data.</text>
</comment>
<proteinExistence type="predicted"/>
<name>A0A0F9Q7Z2_9ZZZZ</name>
<protein>
    <recommendedName>
        <fullName evidence="3">Disease resistance R13L4/SHOC-2-like LRR domain-containing protein</fullName>
    </recommendedName>
</protein>
<gene>
    <name evidence="4" type="ORF">LCGC14_0806790</name>
</gene>
<dbReference type="InterPro" id="IPR032675">
    <property type="entry name" value="LRR_dom_sf"/>
</dbReference>
<dbReference type="PANTHER" id="PTHR45752:SF187">
    <property type="entry name" value="LEUCINE-RICH REPEAT AND IQ DOMAIN-CONTAINING PROTEIN 4"/>
    <property type="match status" value="1"/>
</dbReference>
<dbReference type="PANTHER" id="PTHR45752">
    <property type="entry name" value="LEUCINE-RICH REPEAT-CONTAINING"/>
    <property type="match status" value="1"/>
</dbReference>
<evidence type="ECO:0000256" key="2">
    <source>
        <dbReference type="ARBA" id="ARBA00022737"/>
    </source>
</evidence>
<dbReference type="InterPro" id="IPR055414">
    <property type="entry name" value="LRR_R13L4/SHOC2-like"/>
</dbReference>